<accession>A0A225A7V4</accession>
<feature type="compositionally biased region" description="Basic and acidic residues" evidence="1">
    <location>
        <begin position="110"/>
        <end position="121"/>
    </location>
</feature>
<evidence type="ECO:0000313" key="2">
    <source>
        <dbReference type="EMBL" id="OKL55920.1"/>
    </source>
</evidence>
<name>A0A225A7V4_TALAT</name>
<dbReference type="STRING" id="1441469.A0A225A7V4"/>
<protein>
    <recommendedName>
        <fullName evidence="4">DUF5872 domain-containing protein</fullName>
    </recommendedName>
</protein>
<organism evidence="2 3">
    <name type="scientific">Talaromyces atroroseus</name>
    <dbReference type="NCBI Taxonomy" id="1441469"/>
    <lineage>
        <taxon>Eukaryota</taxon>
        <taxon>Fungi</taxon>
        <taxon>Dikarya</taxon>
        <taxon>Ascomycota</taxon>
        <taxon>Pezizomycotina</taxon>
        <taxon>Eurotiomycetes</taxon>
        <taxon>Eurotiomycetidae</taxon>
        <taxon>Eurotiales</taxon>
        <taxon>Trichocomaceae</taxon>
        <taxon>Talaromyces</taxon>
        <taxon>Talaromyces sect. Trachyspermi</taxon>
    </lineage>
</organism>
<evidence type="ECO:0000256" key="1">
    <source>
        <dbReference type="SAM" id="MobiDB-lite"/>
    </source>
</evidence>
<sequence>MPSRDKYTDPELRDQIKEEVHASDKGGRPGQWSARKAQLMASEYKKRGGSYTTDKETGQDESQKHLSQWTDEKWQTKEGDANATRDDGTKKRYLPKKAWENLSEGEKEETEAKKEEGEKRGKQYVGNTEKAKEQRRTASKKE</sequence>
<dbReference type="OrthoDB" id="3360421at2759"/>
<keyword evidence="3" id="KW-1185">Reference proteome</keyword>
<evidence type="ECO:0008006" key="4">
    <source>
        <dbReference type="Google" id="ProtNLM"/>
    </source>
</evidence>
<reference evidence="2 3" key="1">
    <citation type="submission" date="2015-06" db="EMBL/GenBank/DDBJ databases">
        <title>Talaromyces atroroseus IBT 11181 draft genome.</title>
        <authorList>
            <person name="Rasmussen K.B."/>
            <person name="Rasmussen S."/>
            <person name="Petersen B."/>
            <person name="Sicheritz-Ponten T."/>
            <person name="Mortensen U.H."/>
            <person name="Thrane U."/>
        </authorList>
    </citation>
    <scope>NUCLEOTIDE SEQUENCE [LARGE SCALE GENOMIC DNA]</scope>
    <source>
        <strain evidence="2 3">IBT 11181</strain>
    </source>
</reference>
<gene>
    <name evidence="2" type="ORF">UA08_08828</name>
</gene>
<dbReference type="EMBL" id="LFMY01000017">
    <property type="protein sequence ID" value="OKL55920.1"/>
    <property type="molecule type" value="Genomic_DNA"/>
</dbReference>
<dbReference type="RefSeq" id="XP_020116041.1">
    <property type="nucleotide sequence ID" value="XM_020263871.1"/>
</dbReference>
<feature type="compositionally biased region" description="Basic and acidic residues" evidence="1">
    <location>
        <begin position="53"/>
        <end position="90"/>
    </location>
</feature>
<feature type="compositionally biased region" description="Basic and acidic residues" evidence="1">
    <location>
        <begin position="129"/>
        <end position="142"/>
    </location>
</feature>
<evidence type="ECO:0000313" key="3">
    <source>
        <dbReference type="Proteomes" id="UP000214365"/>
    </source>
</evidence>
<dbReference type="AlphaFoldDB" id="A0A225A7V4"/>
<feature type="compositionally biased region" description="Basic and acidic residues" evidence="1">
    <location>
        <begin position="1"/>
        <end position="27"/>
    </location>
</feature>
<comment type="caution">
    <text evidence="2">The sequence shown here is derived from an EMBL/GenBank/DDBJ whole genome shotgun (WGS) entry which is preliminary data.</text>
</comment>
<dbReference type="GeneID" id="31008584"/>
<feature type="region of interest" description="Disordered" evidence="1">
    <location>
        <begin position="1"/>
        <end position="142"/>
    </location>
</feature>
<dbReference type="Proteomes" id="UP000214365">
    <property type="component" value="Unassembled WGS sequence"/>
</dbReference>
<proteinExistence type="predicted"/>